<reference evidence="7 8" key="1">
    <citation type="submission" date="2020-02" db="EMBL/GenBank/DDBJ databases">
        <title>Paenibacillus sp. nov., isolated from rhizosphere soil of tomato.</title>
        <authorList>
            <person name="Weon H.-Y."/>
            <person name="Lee S.A."/>
        </authorList>
    </citation>
    <scope>NUCLEOTIDE SEQUENCE [LARGE SCALE GENOMIC DNA]</scope>
    <source>
        <strain evidence="7 8">14171R-81</strain>
    </source>
</reference>
<gene>
    <name evidence="7" type="ORF">GZH47_09455</name>
</gene>
<dbReference type="InterPro" id="IPR005494">
    <property type="entry name" value="GSPS_pre-ATP-grasp-like_dom"/>
</dbReference>
<sequence>MTKHVFEVIGQPHADRAARVAQLRELGFGWADIEDEPYWIDQLVLMPRALYGELEAASAKLWHILDKTARHVMGKPEFYELLGIPDVLWDALDLLPVPPKGLISKYARFDFAISNEGAIKLLELNADTPTGYVEAAIATPWLCSEAGVASPNEGMAGYVAAAWGEERLEAAACVDYGTHIEDSGTIEALAKHSGLPMRCLDCLDLWVDEGIMKDGEGNTIRSLFALYPKEWMAVDEGGEAFAYAVENGELKLHNPIHSIVLQSKGLLAAVWGLYELGMLFDPEEREAIGQYMLPAYNNPVFEGSFVSKSMFGREGGSVRLFDGEGELELADEDGFDTSELFPLVFQKRAELARIHTAEGELHLLTGMFVINGTPCGMLGRAGGPITGNTSHFVALGVRD</sequence>
<dbReference type="GO" id="GO:0005524">
    <property type="term" value="F:ATP binding"/>
    <property type="evidence" value="ECO:0007669"/>
    <property type="project" value="UniProtKB-KW"/>
</dbReference>
<dbReference type="InterPro" id="IPR016185">
    <property type="entry name" value="PreATP-grasp_dom_sf"/>
</dbReference>
<evidence type="ECO:0000313" key="7">
    <source>
        <dbReference type="EMBL" id="QHW31061.1"/>
    </source>
</evidence>
<dbReference type="GO" id="GO:0046872">
    <property type="term" value="F:metal ion binding"/>
    <property type="evidence" value="ECO:0007669"/>
    <property type="project" value="UniProtKB-KW"/>
</dbReference>
<evidence type="ECO:0000313" key="8">
    <source>
        <dbReference type="Proteomes" id="UP000479114"/>
    </source>
</evidence>
<protein>
    <submittedName>
        <fullName evidence="7">Glutathionylspermidine synthase family protein</fullName>
    </submittedName>
</protein>
<dbReference type="Pfam" id="PF03738">
    <property type="entry name" value="GSP_synth"/>
    <property type="match status" value="1"/>
</dbReference>
<evidence type="ECO:0000256" key="3">
    <source>
        <dbReference type="ARBA" id="ARBA00022741"/>
    </source>
</evidence>
<dbReference type="Gene3D" id="3.30.1490.330">
    <property type="match status" value="1"/>
</dbReference>
<dbReference type="EMBL" id="CP048286">
    <property type="protein sequence ID" value="QHW31061.1"/>
    <property type="molecule type" value="Genomic_DNA"/>
</dbReference>
<evidence type="ECO:0000256" key="2">
    <source>
        <dbReference type="ARBA" id="ARBA00022723"/>
    </source>
</evidence>
<accession>A0A6C0NY40</accession>
<keyword evidence="2" id="KW-0479">Metal-binding</keyword>
<keyword evidence="5" id="KW-0460">Magnesium</keyword>
<proteinExistence type="predicted"/>
<name>A0A6C0NY40_9BACL</name>
<keyword evidence="8" id="KW-1185">Reference proteome</keyword>
<keyword evidence="3" id="KW-0547">Nucleotide-binding</keyword>
<dbReference type="SUPFAM" id="SSF56059">
    <property type="entry name" value="Glutathione synthetase ATP-binding domain-like"/>
    <property type="match status" value="1"/>
</dbReference>
<keyword evidence="1" id="KW-0436">Ligase</keyword>
<feature type="domain" description="Glutathionylspermidine synthase pre-ATP-grasp-like" evidence="6">
    <location>
        <begin position="21"/>
        <end position="394"/>
    </location>
</feature>
<dbReference type="Proteomes" id="UP000479114">
    <property type="component" value="Chromosome"/>
</dbReference>
<keyword evidence="4" id="KW-0067">ATP-binding</keyword>
<dbReference type="KEGG" id="prz:GZH47_09455"/>
<dbReference type="AlphaFoldDB" id="A0A6C0NY40"/>
<dbReference type="RefSeq" id="WP_162639870.1">
    <property type="nucleotide sequence ID" value="NZ_CP048286.1"/>
</dbReference>
<evidence type="ECO:0000256" key="1">
    <source>
        <dbReference type="ARBA" id="ARBA00022598"/>
    </source>
</evidence>
<dbReference type="GO" id="GO:0016874">
    <property type="term" value="F:ligase activity"/>
    <property type="evidence" value="ECO:0007669"/>
    <property type="project" value="UniProtKB-KW"/>
</dbReference>
<evidence type="ECO:0000259" key="6">
    <source>
        <dbReference type="Pfam" id="PF03738"/>
    </source>
</evidence>
<dbReference type="SUPFAM" id="SSF52440">
    <property type="entry name" value="PreATP-grasp domain"/>
    <property type="match status" value="1"/>
</dbReference>
<organism evidence="7 8">
    <name type="scientific">Paenibacillus rhizovicinus</name>
    <dbReference type="NCBI Taxonomy" id="2704463"/>
    <lineage>
        <taxon>Bacteria</taxon>
        <taxon>Bacillati</taxon>
        <taxon>Bacillota</taxon>
        <taxon>Bacilli</taxon>
        <taxon>Bacillales</taxon>
        <taxon>Paenibacillaceae</taxon>
        <taxon>Paenibacillus</taxon>
    </lineage>
</organism>
<evidence type="ECO:0000256" key="4">
    <source>
        <dbReference type="ARBA" id="ARBA00022840"/>
    </source>
</evidence>
<evidence type="ECO:0000256" key="5">
    <source>
        <dbReference type="ARBA" id="ARBA00022842"/>
    </source>
</evidence>